<organism evidence="2 3">
    <name type="scientific">Stylosanthes scabra</name>
    <dbReference type="NCBI Taxonomy" id="79078"/>
    <lineage>
        <taxon>Eukaryota</taxon>
        <taxon>Viridiplantae</taxon>
        <taxon>Streptophyta</taxon>
        <taxon>Embryophyta</taxon>
        <taxon>Tracheophyta</taxon>
        <taxon>Spermatophyta</taxon>
        <taxon>Magnoliopsida</taxon>
        <taxon>eudicotyledons</taxon>
        <taxon>Gunneridae</taxon>
        <taxon>Pentapetalae</taxon>
        <taxon>rosids</taxon>
        <taxon>fabids</taxon>
        <taxon>Fabales</taxon>
        <taxon>Fabaceae</taxon>
        <taxon>Papilionoideae</taxon>
        <taxon>50 kb inversion clade</taxon>
        <taxon>dalbergioids sensu lato</taxon>
        <taxon>Dalbergieae</taxon>
        <taxon>Pterocarpus clade</taxon>
        <taxon>Stylosanthes</taxon>
    </lineage>
</organism>
<dbReference type="Proteomes" id="UP001341840">
    <property type="component" value="Unassembled WGS sequence"/>
</dbReference>
<dbReference type="EMBL" id="JASCZI010060647">
    <property type="protein sequence ID" value="MED6134938.1"/>
    <property type="molecule type" value="Genomic_DNA"/>
</dbReference>
<reference evidence="2 3" key="1">
    <citation type="journal article" date="2023" name="Plants (Basel)">
        <title>Bridging the Gap: Combining Genomics and Transcriptomics Approaches to Understand Stylosanthes scabra, an Orphan Legume from the Brazilian Caatinga.</title>
        <authorList>
            <person name="Ferreira-Neto J.R.C."/>
            <person name="da Silva M.D."/>
            <person name="Binneck E."/>
            <person name="de Melo N.F."/>
            <person name="da Silva R.H."/>
            <person name="de Melo A.L.T.M."/>
            <person name="Pandolfi V."/>
            <person name="Bustamante F.O."/>
            <person name="Brasileiro-Vidal A.C."/>
            <person name="Benko-Iseppon A.M."/>
        </authorList>
    </citation>
    <scope>NUCLEOTIDE SEQUENCE [LARGE SCALE GENOMIC DNA]</scope>
    <source>
        <tissue evidence="2">Leaves</tissue>
    </source>
</reference>
<protein>
    <submittedName>
        <fullName evidence="2">Uncharacterized protein</fullName>
    </submittedName>
</protein>
<comment type="caution">
    <text evidence="2">The sequence shown here is derived from an EMBL/GenBank/DDBJ whole genome shotgun (WGS) entry which is preliminary data.</text>
</comment>
<proteinExistence type="predicted"/>
<evidence type="ECO:0000256" key="1">
    <source>
        <dbReference type="SAM" id="MobiDB-lite"/>
    </source>
</evidence>
<feature type="region of interest" description="Disordered" evidence="1">
    <location>
        <begin position="1"/>
        <end position="97"/>
    </location>
</feature>
<feature type="compositionally biased region" description="Polar residues" evidence="1">
    <location>
        <begin position="7"/>
        <end position="17"/>
    </location>
</feature>
<keyword evidence="3" id="KW-1185">Reference proteome</keyword>
<accession>A0ABU6SGA5</accession>
<evidence type="ECO:0000313" key="2">
    <source>
        <dbReference type="EMBL" id="MED6134938.1"/>
    </source>
</evidence>
<gene>
    <name evidence="2" type="ORF">PIB30_041668</name>
</gene>
<evidence type="ECO:0000313" key="3">
    <source>
        <dbReference type="Proteomes" id="UP001341840"/>
    </source>
</evidence>
<name>A0ABU6SGA5_9FABA</name>
<feature type="compositionally biased region" description="Polar residues" evidence="1">
    <location>
        <begin position="84"/>
        <end position="97"/>
    </location>
</feature>
<sequence length="257" mass="27028">MDRSEYHNQNPEIQSAPVSPIQIKRFLPDVETEDVDGNAPGRDGTLESEENRAHRPPPKPPNFTSDGVDGARSSAEVGAPTRGRWSTSTAEDGATERTTAISKGVLLWPATGAENSLSDSAGNGSIARVTEGGLLTRRLRRFVLLTPPPLLAAVFLWDHGGEGHNGSLQGRVVASESGSVMVLLGAPGVAEVVKPVEDENRWRRAEERGLSALGTGANRAAVGVATMAASFGAIEFCLLLGHALVSGAKIKGERIIP</sequence>